<evidence type="ECO:0000313" key="2">
    <source>
        <dbReference type="EMBL" id="KEQ68401.1"/>
    </source>
</evidence>
<dbReference type="GO" id="GO:0003824">
    <property type="term" value="F:catalytic activity"/>
    <property type="evidence" value="ECO:0007669"/>
    <property type="project" value="UniProtKB-ARBA"/>
</dbReference>
<dbReference type="STRING" id="1043004.A0A074X174"/>
<dbReference type="OrthoDB" id="6503935at2759"/>
<dbReference type="InterPro" id="IPR008928">
    <property type="entry name" value="6-hairpin_glycosidase_sf"/>
</dbReference>
<dbReference type="Pfam" id="PF17389">
    <property type="entry name" value="Bac_rhamnosid6H"/>
    <property type="match status" value="1"/>
</dbReference>
<feature type="domain" description="Alpha-L-rhamnosidase six-hairpin glycosidase" evidence="1">
    <location>
        <begin position="369"/>
        <end position="703"/>
    </location>
</feature>
<dbReference type="Proteomes" id="UP000027730">
    <property type="component" value="Unassembled WGS sequence"/>
</dbReference>
<accession>A0A074X174</accession>
<organism evidence="2 3">
    <name type="scientific">Aureobasidium namibiae CBS 147.97</name>
    <dbReference type="NCBI Taxonomy" id="1043004"/>
    <lineage>
        <taxon>Eukaryota</taxon>
        <taxon>Fungi</taxon>
        <taxon>Dikarya</taxon>
        <taxon>Ascomycota</taxon>
        <taxon>Pezizomycotina</taxon>
        <taxon>Dothideomycetes</taxon>
        <taxon>Dothideomycetidae</taxon>
        <taxon>Dothideales</taxon>
        <taxon>Saccotheciaceae</taxon>
        <taxon>Aureobasidium</taxon>
    </lineage>
</organism>
<keyword evidence="3" id="KW-1185">Reference proteome</keyword>
<reference evidence="2 3" key="1">
    <citation type="journal article" date="2014" name="BMC Genomics">
        <title>Genome sequencing of four Aureobasidium pullulans varieties: biotechnological potential, stress tolerance, and description of new species.</title>
        <authorList>
            <person name="Gostin Ar C."/>
            <person name="Ohm R.A."/>
            <person name="Kogej T."/>
            <person name="Sonjak S."/>
            <person name="Turk M."/>
            <person name="Zajc J."/>
            <person name="Zalar P."/>
            <person name="Grube M."/>
            <person name="Sun H."/>
            <person name="Han J."/>
            <person name="Sharma A."/>
            <person name="Chiniquy J."/>
            <person name="Ngan C.Y."/>
            <person name="Lipzen A."/>
            <person name="Barry K."/>
            <person name="Grigoriev I.V."/>
            <person name="Gunde-Cimerman N."/>
        </authorList>
    </citation>
    <scope>NUCLEOTIDE SEQUENCE [LARGE SCALE GENOMIC DNA]</scope>
    <source>
        <strain evidence="2 3">CBS 147.97</strain>
    </source>
</reference>
<dbReference type="InterPro" id="IPR035396">
    <property type="entry name" value="Bac_rhamnosid6H"/>
</dbReference>
<dbReference type="AlphaFoldDB" id="A0A074X174"/>
<dbReference type="RefSeq" id="XP_013422620.1">
    <property type="nucleotide sequence ID" value="XM_013567166.1"/>
</dbReference>
<dbReference type="EMBL" id="KL584730">
    <property type="protein sequence ID" value="KEQ68401.1"/>
    <property type="molecule type" value="Genomic_DNA"/>
</dbReference>
<dbReference type="PANTHER" id="PTHR34987:SF2">
    <property type="entry name" value="B, PUTATIVE (AFU_ORTHOLOGUE AFUA_7G05040)-RELATED"/>
    <property type="match status" value="1"/>
</dbReference>
<dbReference type="GeneID" id="25415933"/>
<dbReference type="Gene3D" id="2.60.120.260">
    <property type="entry name" value="Galactose-binding domain-like"/>
    <property type="match status" value="1"/>
</dbReference>
<evidence type="ECO:0000313" key="3">
    <source>
        <dbReference type="Proteomes" id="UP000027730"/>
    </source>
</evidence>
<dbReference type="GO" id="GO:0005975">
    <property type="term" value="P:carbohydrate metabolic process"/>
    <property type="evidence" value="ECO:0007669"/>
    <property type="project" value="InterPro"/>
</dbReference>
<protein>
    <submittedName>
        <fullName evidence="2">Alpha-L-rhamnosidase</fullName>
    </submittedName>
</protein>
<gene>
    <name evidence="2" type="ORF">M436DRAFT_76919</name>
</gene>
<dbReference type="PANTHER" id="PTHR34987">
    <property type="entry name" value="C, PUTATIVE (AFU_ORTHOLOGUE AFUA_3G02880)-RELATED"/>
    <property type="match status" value="1"/>
</dbReference>
<name>A0A074X174_9PEZI</name>
<evidence type="ECO:0000259" key="1">
    <source>
        <dbReference type="Pfam" id="PF17389"/>
    </source>
</evidence>
<dbReference type="InterPro" id="IPR012341">
    <property type="entry name" value="6hp_glycosidase-like_sf"/>
</dbReference>
<sequence>MNKVSAAEQQTINALQANWVWVPEWTDSADENTAGHIVKFSRELNITSRVTDAVIHFSADTRYKLFINGSLVTVGPTRGSTQLWYYDTMDITPYLKQGRNEVQFLVLRYFAAVRGAMPFARTAFPGFTLAGLVRMTGQSIDMASLTNWIAQVQAHVRFPLGLIDDWCLHINERVEPPAPNNVVSPRSYGMGTRNGDILPWRLQPRSIPLPEFDDVSCKPLVVHESTLSLEAWTSFFEHGIPLGLYAGTNHCLDIKADVHSTAFLRWCFKARRVSRLKLKMTYSEGYEADPRSYPFFRTKNDRLDWQNGHLIGPHDDIVLDIDAGQETIYEPFWFRTFMVLRLEIAIGEETVTLQSFSATQANYPMAIKASWANPSEPDSKQFWDISIRTMRNCMFDGYSDCPFYEQLQYSGDSRSIGLFHYLLSGDDRLMRQAISMYATSITAEGLTQSRVPSQGPQLIASFPLYWILTICDHHLYFGDDAYTRSFLPRIDGVLEFFESCIDDRGLVSNLPPDLWQFVDWVTTWGATEEHPDKGVPTSGRGSNCHTFFSLFYAWVLQKTASLVRAVGRRGYAEEYQQRARSVIHAIRKHCFDGRFITDSTADIADDLAYSQHCQVFGVLAGVFNPSQQANILRHAFKRDAGFAKCSYVMQFYAFRAFAMAGHGVYEEMWPEVWDPWRKMLRNNLTTWEEDDVRQRSDCHAWGSIPIYEFCTEIAGVQPTRPGCSQILFAPRVTLSKGITAKIALGNDNTATVSWNTSSDGTVSIKLQLDKAIEVRSCVDGPTIDHGVVDQLQLFFNPASAALECSLKAG</sequence>
<dbReference type="Gene3D" id="1.50.10.10">
    <property type="match status" value="1"/>
</dbReference>
<proteinExistence type="predicted"/>
<dbReference type="Gene3D" id="2.60.420.10">
    <property type="entry name" value="Maltose phosphorylase, domain 3"/>
    <property type="match status" value="1"/>
</dbReference>
<dbReference type="SUPFAM" id="SSF48208">
    <property type="entry name" value="Six-hairpin glycosidases"/>
    <property type="match status" value="1"/>
</dbReference>
<dbReference type="HOGENOM" id="CLU_009782_0_1_1"/>